<name>A0A318LBM6_9PSEU</name>
<accession>A0A318LBM6</accession>
<dbReference type="Pfam" id="PF01740">
    <property type="entry name" value="STAS"/>
    <property type="match status" value="1"/>
</dbReference>
<dbReference type="Gene3D" id="3.30.750.24">
    <property type="entry name" value="STAS domain"/>
    <property type="match status" value="1"/>
</dbReference>
<dbReference type="CDD" id="cd07043">
    <property type="entry name" value="STAS_anti-anti-sigma_factors"/>
    <property type="match status" value="1"/>
</dbReference>
<dbReference type="EMBL" id="MASU01000033">
    <property type="protein sequence ID" value="PXY16869.1"/>
    <property type="molecule type" value="Genomic_DNA"/>
</dbReference>
<dbReference type="InterPro" id="IPR002645">
    <property type="entry name" value="STAS_dom"/>
</dbReference>
<dbReference type="InterPro" id="IPR036513">
    <property type="entry name" value="STAS_dom_sf"/>
</dbReference>
<protein>
    <recommendedName>
        <fullName evidence="1">STAS domain-containing protein</fullName>
    </recommendedName>
</protein>
<evidence type="ECO:0000313" key="2">
    <source>
        <dbReference type="EMBL" id="PXY16869.1"/>
    </source>
</evidence>
<sequence>MVAVEEVRRVVGDEPAGRTQALIIDMRAVCFCGSAGVSYLAELAERAHARQAHLAVVPSPPLNRVLKIVGLDRALPTYATDAVAVADLGIPDQCR</sequence>
<proteinExistence type="predicted"/>
<gene>
    <name evidence="2" type="ORF">BA062_38225</name>
</gene>
<organism evidence="2 3">
    <name type="scientific">Prauserella flavalba</name>
    <dbReference type="NCBI Taxonomy" id="1477506"/>
    <lineage>
        <taxon>Bacteria</taxon>
        <taxon>Bacillati</taxon>
        <taxon>Actinomycetota</taxon>
        <taxon>Actinomycetes</taxon>
        <taxon>Pseudonocardiales</taxon>
        <taxon>Pseudonocardiaceae</taxon>
        <taxon>Prauserella</taxon>
    </lineage>
</organism>
<dbReference type="SUPFAM" id="SSF52091">
    <property type="entry name" value="SpoIIaa-like"/>
    <property type="match status" value="1"/>
</dbReference>
<comment type="caution">
    <text evidence="2">The sequence shown here is derived from an EMBL/GenBank/DDBJ whole genome shotgun (WGS) entry which is preliminary data.</text>
</comment>
<dbReference type="PROSITE" id="PS50801">
    <property type="entry name" value="STAS"/>
    <property type="match status" value="1"/>
</dbReference>
<dbReference type="AlphaFoldDB" id="A0A318LBM6"/>
<dbReference type="Proteomes" id="UP000247892">
    <property type="component" value="Unassembled WGS sequence"/>
</dbReference>
<evidence type="ECO:0000313" key="3">
    <source>
        <dbReference type="Proteomes" id="UP000247892"/>
    </source>
</evidence>
<evidence type="ECO:0000259" key="1">
    <source>
        <dbReference type="PROSITE" id="PS50801"/>
    </source>
</evidence>
<keyword evidence="3" id="KW-1185">Reference proteome</keyword>
<reference evidence="2 3" key="1">
    <citation type="submission" date="2016-07" db="EMBL/GenBank/DDBJ databases">
        <title>Draft genome sequence of Prauserella sp. YIM 121212, isolated from alkaline soil.</title>
        <authorList>
            <person name="Ruckert C."/>
            <person name="Albersmeier A."/>
            <person name="Jiang C.-L."/>
            <person name="Jiang Y."/>
            <person name="Kalinowski J."/>
            <person name="Schneider O."/>
            <person name="Winkler A."/>
            <person name="Zotchev S.B."/>
        </authorList>
    </citation>
    <scope>NUCLEOTIDE SEQUENCE [LARGE SCALE GENOMIC DNA]</scope>
    <source>
        <strain evidence="2 3">YIM 121212</strain>
    </source>
</reference>
<feature type="domain" description="STAS" evidence="1">
    <location>
        <begin position="1"/>
        <end position="88"/>
    </location>
</feature>